<name>A0ABS8IKS9_9NOSO</name>
<organism evidence="2 3">
    <name type="scientific">Nostoc favosum CHAB5714</name>
    <dbReference type="NCBI Taxonomy" id="2780399"/>
    <lineage>
        <taxon>Bacteria</taxon>
        <taxon>Bacillati</taxon>
        <taxon>Cyanobacteriota</taxon>
        <taxon>Cyanophyceae</taxon>
        <taxon>Nostocales</taxon>
        <taxon>Nostocaceae</taxon>
        <taxon>Nostoc</taxon>
        <taxon>Nostoc favosum</taxon>
    </lineage>
</organism>
<proteinExistence type="predicted"/>
<evidence type="ECO:0000256" key="1">
    <source>
        <dbReference type="SAM" id="Coils"/>
    </source>
</evidence>
<dbReference type="RefSeq" id="WP_229490288.1">
    <property type="nucleotide sequence ID" value="NZ_JAIVFQ010000126.1"/>
</dbReference>
<evidence type="ECO:0000313" key="3">
    <source>
        <dbReference type="Proteomes" id="UP001199525"/>
    </source>
</evidence>
<gene>
    <name evidence="2" type="ORF">LC586_36025</name>
</gene>
<keyword evidence="3" id="KW-1185">Reference proteome</keyword>
<keyword evidence="1" id="KW-0175">Coiled coil</keyword>
<sequence>MNITEQKNNNLSIEEILNGKLDDLLNILKKSQTTTYNSTTLLIELTKFLEKWHKTCEDINVQHQQINQEIFIAKEKLTSMEVKISRLDDKLEAMLKIIANQSEQLSEINQNFKNSQIELSQNKHQNGNSTSLSLEEVKFFI</sequence>
<dbReference type="Proteomes" id="UP001199525">
    <property type="component" value="Unassembled WGS sequence"/>
</dbReference>
<dbReference type="EMBL" id="JAIVFQ010000126">
    <property type="protein sequence ID" value="MCC5604424.1"/>
    <property type="molecule type" value="Genomic_DNA"/>
</dbReference>
<feature type="coiled-coil region" evidence="1">
    <location>
        <begin position="84"/>
        <end position="118"/>
    </location>
</feature>
<reference evidence="2 3" key="1">
    <citation type="journal article" date="2021" name="Microorganisms">
        <title>Genome Evolution of Filamentous Cyanobacterium Nostoc Species: From Facultative Symbiosis to Free Living.</title>
        <authorList>
            <person name="Huo D."/>
            <person name="Li H."/>
            <person name="Cai F."/>
            <person name="Guo X."/>
            <person name="Qiao Z."/>
            <person name="Wang W."/>
            <person name="Yu G."/>
            <person name="Li R."/>
        </authorList>
    </citation>
    <scope>NUCLEOTIDE SEQUENCE [LARGE SCALE GENOMIC DNA]</scope>
    <source>
        <strain evidence="2 3">CHAB 5714</strain>
    </source>
</reference>
<evidence type="ECO:0000313" key="2">
    <source>
        <dbReference type="EMBL" id="MCC5604424.1"/>
    </source>
</evidence>
<protein>
    <submittedName>
        <fullName evidence="2">DUF1664 domain-containing protein</fullName>
    </submittedName>
</protein>
<comment type="caution">
    <text evidence="2">The sequence shown here is derived from an EMBL/GenBank/DDBJ whole genome shotgun (WGS) entry which is preliminary data.</text>
</comment>
<accession>A0ABS8IKS9</accession>